<protein>
    <submittedName>
        <fullName evidence="1">Uncharacterized protein</fullName>
    </submittedName>
</protein>
<dbReference type="Proteomes" id="UP001281147">
    <property type="component" value="Unassembled WGS sequence"/>
</dbReference>
<dbReference type="EMBL" id="JAUTXU010000101">
    <property type="protein sequence ID" value="KAK3708406.1"/>
    <property type="molecule type" value="Genomic_DNA"/>
</dbReference>
<proteinExistence type="predicted"/>
<comment type="caution">
    <text evidence="1">The sequence shown here is derived from an EMBL/GenBank/DDBJ whole genome shotgun (WGS) entry which is preliminary data.</text>
</comment>
<sequence>MVGRNSGSPMLSTPHYNLKPKISHNSVEDLTFAREGLPGADAGGYAHQDRSNVNSYHETAMSPPPTQSQKWRHEDDLVNTEYEALEGQLGLVASMAAHADTGAVGANKKRKRNSNGDDTENTAQAYMKTLPSPTGPSPTMQSFTQQTFDARSADPDSTATQPASCFLVPAQLSSLEQMNAKAETTEAWSLPFDTSASQLRENFQPPPMKTGRDLAEATLMFFSAVFGSTDLEHVLHSKDEIDMATVERALKRNLSPAQMDKVWSFSKYVHKCLNSAFKSFYQFTLSTDSYRNCHLVQNGVRCFFVSDPHTCSANDNEATLNHLSTVSTNREDKQRPCFVTNWDNSGWEGLLAYRRGDKGMQGLPDDVKHTFVSLRDLANGEIESEADMDDICTIEFGATATSHISTRKVRFSWNDPMRSRKGRFTTTSKLKIHAHMYRTYREGQDQYLKTIKVEHGRSREEILKTMCEQLESEAAQRELEKNKTKRSFPHSDAHSSKKKKNPNRPARGVSSGDDPGASVSRQGQNASTNARSPRAAVAAPVSMAPKPSMARPKHPLPQRPITNADYHFDFSPTNSTSHTRMPMYMFSAAQGFFPGQIPQTGVTAGTTSHRRQIFYGDDSDDDGSTSNPSLVDQGSDDFSSDSTTSNTNGSASTDRFATSKGVQRTMETKPEKMHGSHIAPSTPSFGSDGNLVFASTSVRDIDQNKVASSAVRPTSTEHRDVVSRTIDGRPDQAKQRQHGGTITSEDPEQEQKPDGQENGQHDAIDMHTDGNHSKTSALHTSAAHSDGSATDDGPGANTLFKGLGLGPSATPAALEVEDLDELDRLGNQCRDNPKLDG</sequence>
<organism evidence="1 2">
    <name type="scientific">Vermiconidia calcicola</name>
    <dbReference type="NCBI Taxonomy" id="1690605"/>
    <lineage>
        <taxon>Eukaryota</taxon>
        <taxon>Fungi</taxon>
        <taxon>Dikarya</taxon>
        <taxon>Ascomycota</taxon>
        <taxon>Pezizomycotina</taxon>
        <taxon>Dothideomycetes</taxon>
        <taxon>Dothideomycetidae</taxon>
        <taxon>Mycosphaerellales</taxon>
        <taxon>Extremaceae</taxon>
        <taxon>Vermiconidia</taxon>
    </lineage>
</organism>
<evidence type="ECO:0000313" key="1">
    <source>
        <dbReference type="EMBL" id="KAK3708406.1"/>
    </source>
</evidence>
<keyword evidence="2" id="KW-1185">Reference proteome</keyword>
<name>A0ACC3N1V0_9PEZI</name>
<evidence type="ECO:0000313" key="2">
    <source>
        <dbReference type="Proteomes" id="UP001281147"/>
    </source>
</evidence>
<reference evidence="1" key="1">
    <citation type="submission" date="2023-07" db="EMBL/GenBank/DDBJ databases">
        <title>Black Yeasts Isolated from many extreme environments.</title>
        <authorList>
            <person name="Coleine C."/>
            <person name="Stajich J.E."/>
            <person name="Selbmann L."/>
        </authorList>
    </citation>
    <scope>NUCLEOTIDE SEQUENCE</scope>
    <source>
        <strain evidence="1">CCFEE 5714</strain>
    </source>
</reference>
<accession>A0ACC3N1V0</accession>
<gene>
    <name evidence="1" type="ORF">LTR37_011502</name>
</gene>